<organism evidence="5 6">
    <name type="scientific">Microcystis flos-aquae TF09</name>
    <dbReference type="NCBI Taxonomy" id="2060473"/>
    <lineage>
        <taxon>Bacteria</taxon>
        <taxon>Bacillati</taxon>
        <taxon>Cyanobacteriota</taxon>
        <taxon>Cyanophyceae</taxon>
        <taxon>Oscillatoriophycideae</taxon>
        <taxon>Chroococcales</taxon>
        <taxon>Microcystaceae</taxon>
        <taxon>Microcystis</taxon>
    </lineage>
</organism>
<dbReference type="InterPro" id="IPR029132">
    <property type="entry name" value="CBAH/NAAA_C"/>
</dbReference>
<accession>A0A3E0L582</accession>
<dbReference type="Pfam" id="PF02275">
    <property type="entry name" value="CBAH"/>
    <property type="match status" value="1"/>
</dbReference>
<dbReference type="Proteomes" id="UP000256873">
    <property type="component" value="Unassembled WGS sequence"/>
</dbReference>
<sequence>MKKTIVTIALAMLLLGSVCLPPALACTRILWNNNKLAVVVGRTMDWPESTEPILTVLPRGMNRDGGLIGSEVAVKENPARWTSQYGSVITTVYGIGTADGVNEKGLGVHLLYLNATDFGLRDTSKAGVQAGLWGQYILDNAATVEEALKLMENIQPVMVEHKNIRATLHLAIEDASASRDSAILEYVNGKLVVHHCGQYRVMTNDPTYDEQLALLNKWDFSAPSSETKLPGNVSPTDRFVRATYFQQMLPEPKNQREAIAGIMAISRNVSVPFGAPYEGSGIYNTEYRTAMDLTNKLYFLELSTSPNVIWVDLSKLNFNAGAPVMTLNPDNISLSGDVSGKFTQVAKAPF</sequence>
<dbReference type="GO" id="GO:0016787">
    <property type="term" value="F:hydrolase activity"/>
    <property type="evidence" value="ECO:0007669"/>
    <property type="project" value="UniProtKB-KW"/>
</dbReference>
<feature type="signal peptide" evidence="3">
    <location>
        <begin position="1"/>
        <end position="25"/>
    </location>
</feature>
<gene>
    <name evidence="5" type="ORF">DWQ54_06435</name>
</gene>
<name>A0A3E0L582_9CHRO</name>
<proteinExistence type="inferred from homology"/>
<reference evidence="5 6" key="1">
    <citation type="submission" date="2017-10" db="EMBL/GenBank/DDBJ databases">
        <title>A large-scale comparative metagenomic study reveals the eutrophication-driven functional interactions in six Microcystis-epibionts communities.</title>
        <authorList>
            <person name="Li Q."/>
            <person name="Lin F."/>
        </authorList>
    </citation>
    <scope>NUCLEOTIDE SEQUENCE [LARGE SCALE GENOMIC DNA]</scope>
    <source>
        <strain evidence="5">TF09</strain>
    </source>
</reference>
<evidence type="ECO:0000313" key="6">
    <source>
        <dbReference type="Proteomes" id="UP000256873"/>
    </source>
</evidence>
<keyword evidence="2 5" id="KW-0378">Hydrolase</keyword>
<evidence type="ECO:0000256" key="3">
    <source>
        <dbReference type="SAM" id="SignalP"/>
    </source>
</evidence>
<keyword evidence="3" id="KW-0732">Signal</keyword>
<comment type="similarity">
    <text evidence="1">Belongs to the peptidase C59 family.</text>
</comment>
<dbReference type="CDD" id="cd01902">
    <property type="entry name" value="Ntn_CGH"/>
    <property type="match status" value="1"/>
</dbReference>
<dbReference type="InterPro" id="IPR052193">
    <property type="entry name" value="Peptidase_C59"/>
</dbReference>
<dbReference type="SUPFAM" id="SSF56235">
    <property type="entry name" value="N-terminal nucleophile aminohydrolases (Ntn hydrolases)"/>
    <property type="match status" value="1"/>
</dbReference>
<evidence type="ECO:0000259" key="4">
    <source>
        <dbReference type="Pfam" id="PF02275"/>
    </source>
</evidence>
<dbReference type="AlphaFoldDB" id="A0A3E0L582"/>
<dbReference type="InterPro" id="IPR029055">
    <property type="entry name" value="Ntn_hydrolases_N"/>
</dbReference>
<evidence type="ECO:0000256" key="1">
    <source>
        <dbReference type="ARBA" id="ARBA00006625"/>
    </source>
</evidence>
<protein>
    <submittedName>
        <fullName evidence="5">Linear amide C-N hydrolase</fullName>
    </submittedName>
</protein>
<feature type="chain" id="PRO_5017665664" evidence="3">
    <location>
        <begin position="26"/>
        <end position="350"/>
    </location>
</feature>
<dbReference type="PANTHER" id="PTHR35527:SF2">
    <property type="entry name" value="HYDROLASE"/>
    <property type="match status" value="1"/>
</dbReference>
<dbReference type="Gene3D" id="3.60.60.10">
    <property type="entry name" value="Penicillin V Acylase, Chain A"/>
    <property type="match status" value="1"/>
</dbReference>
<evidence type="ECO:0000256" key="2">
    <source>
        <dbReference type="ARBA" id="ARBA00022801"/>
    </source>
</evidence>
<comment type="caution">
    <text evidence="5">The sequence shown here is derived from an EMBL/GenBank/DDBJ whole genome shotgun (WGS) entry which is preliminary data.</text>
</comment>
<dbReference type="EMBL" id="QQWC01000002">
    <property type="protein sequence ID" value="REJ42564.1"/>
    <property type="molecule type" value="Genomic_DNA"/>
</dbReference>
<feature type="domain" description="Choloylglycine hydrolase/NAAA C-terminal" evidence="4">
    <location>
        <begin position="26"/>
        <end position="324"/>
    </location>
</feature>
<dbReference type="PANTHER" id="PTHR35527">
    <property type="entry name" value="CHOLOYLGLYCINE HYDROLASE"/>
    <property type="match status" value="1"/>
</dbReference>
<evidence type="ECO:0000313" key="5">
    <source>
        <dbReference type="EMBL" id="REJ42564.1"/>
    </source>
</evidence>